<proteinExistence type="predicted"/>
<keyword evidence="2" id="KW-1185">Reference proteome</keyword>
<evidence type="ECO:0000313" key="2">
    <source>
        <dbReference type="Proteomes" id="UP000636800"/>
    </source>
</evidence>
<dbReference type="Proteomes" id="UP000636800">
    <property type="component" value="Chromosome 13"/>
</dbReference>
<dbReference type="AlphaFoldDB" id="A0A835UB93"/>
<dbReference type="Gene3D" id="1.10.8.10">
    <property type="entry name" value="DNA helicase RuvA subunit, C-terminal domain"/>
    <property type="match status" value="1"/>
</dbReference>
<gene>
    <name evidence="1" type="ORF">HPP92_024549</name>
</gene>
<evidence type="ECO:0000313" key="1">
    <source>
        <dbReference type="EMBL" id="KAG0455257.1"/>
    </source>
</evidence>
<organism evidence="1 2">
    <name type="scientific">Vanilla planifolia</name>
    <name type="common">Vanilla</name>
    <dbReference type="NCBI Taxonomy" id="51239"/>
    <lineage>
        <taxon>Eukaryota</taxon>
        <taxon>Viridiplantae</taxon>
        <taxon>Streptophyta</taxon>
        <taxon>Embryophyta</taxon>
        <taxon>Tracheophyta</taxon>
        <taxon>Spermatophyta</taxon>
        <taxon>Magnoliopsida</taxon>
        <taxon>Liliopsida</taxon>
        <taxon>Asparagales</taxon>
        <taxon>Orchidaceae</taxon>
        <taxon>Vanilloideae</taxon>
        <taxon>Vanilleae</taxon>
        <taxon>Vanilla</taxon>
    </lineage>
</organism>
<dbReference type="EMBL" id="JADCNL010000013">
    <property type="protein sequence ID" value="KAG0455257.1"/>
    <property type="molecule type" value="Genomic_DNA"/>
</dbReference>
<name>A0A835UB93_VANPL</name>
<comment type="caution">
    <text evidence="1">The sequence shown here is derived from an EMBL/GenBank/DDBJ whole genome shotgun (WGS) entry which is preliminary data.</text>
</comment>
<sequence>MSDHLTFRGYVNPSESDVSISRNVDILAILTTFEATSQLLFTLNGVPAPSSPMETDDASLRLDKDEADNSWIFGPLMSYCMLMDHLATSSFILSSSTKQLLDQPLVSGNVSFPPDGESFVKVLQSKKWVSGQGEEALRQAGTNSVEIATDWLFTHPEEPQEDAELARALAMSLGSTDSTSKDVEVADANDLKHEEEEVNLPVVDDLLANSMRLLQVKE</sequence>
<dbReference type="OrthoDB" id="3012298at2759"/>
<dbReference type="InterPro" id="IPR009060">
    <property type="entry name" value="UBA-like_sf"/>
</dbReference>
<protein>
    <submittedName>
        <fullName evidence="1">Uncharacterized protein</fullName>
    </submittedName>
</protein>
<dbReference type="SUPFAM" id="SSF46934">
    <property type="entry name" value="UBA-like"/>
    <property type="match status" value="1"/>
</dbReference>
<accession>A0A835UB93</accession>
<reference evidence="1 2" key="1">
    <citation type="journal article" date="2020" name="Nat. Food">
        <title>A phased Vanilla planifolia genome enables genetic improvement of flavour and production.</title>
        <authorList>
            <person name="Hasing T."/>
            <person name="Tang H."/>
            <person name="Brym M."/>
            <person name="Khazi F."/>
            <person name="Huang T."/>
            <person name="Chambers A.H."/>
        </authorList>
    </citation>
    <scope>NUCLEOTIDE SEQUENCE [LARGE SCALE GENOMIC DNA]</scope>
    <source>
        <tissue evidence="1">Leaf</tissue>
    </source>
</reference>